<reference evidence="7" key="1">
    <citation type="submission" date="2016-02" db="EMBL/GenBank/DDBJ databases">
        <title>Comparative genomics of biotechnologically important yeasts.</title>
        <authorList>
            <consortium name="DOE Joint Genome Institute"/>
            <person name="Riley R."/>
            <person name="Haridas S."/>
            <person name="Wolfe K.H."/>
            <person name="Lopes M.R."/>
            <person name="Hittinger C.T."/>
            <person name="Goker M."/>
            <person name="Salamov A."/>
            <person name="Wisecaver J."/>
            <person name="Long T.M."/>
            <person name="Aerts A.L."/>
            <person name="Barry K."/>
            <person name="Choi C."/>
            <person name="Clum A."/>
            <person name="Coughlan A.Y."/>
            <person name="Deshpande S."/>
            <person name="Douglass A.P."/>
            <person name="Hanson S.J."/>
            <person name="Klenk H.-P."/>
            <person name="Labutti K."/>
            <person name="Lapidus A."/>
            <person name="Lindquist E."/>
            <person name="Lipzen A."/>
            <person name="Meier-Kolthoff J.P."/>
            <person name="Ohm R.A."/>
            <person name="Otillar R.P."/>
            <person name="Pangilinan J."/>
            <person name="Peng Y."/>
            <person name="Rokas A."/>
            <person name="Rosa C.A."/>
            <person name="Scheuner C."/>
            <person name="Sibirny A.A."/>
            <person name="Slot J.C."/>
            <person name="Stielow J.B."/>
            <person name="Sun H."/>
            <person name="Kurtzman C.P."/>
            <person name="Blackwell M."/>
            <person name="Jeffries T.W."/>
            <person name="Grigoriev I.V."/>
        </authorList>
    </citation>
    <scope>NUCLEOTIDE SEQUENCE [LARGE SCALE GENOMIC DNA]</scope>
    <source>
        <strain evidence="7">NRRL Y-17796</strain>
    </source>
</reference>
<comment type="similarity">
    <text evidence="1 4">Belongs to the yippee family.</text>
</comment>
<sequence>MGLRYIVYLSSDRIYTCKQCRTHLTNHNDLVSKQFRGQHGAAFLFDAVVNVAQGSIEQRRMTTGEHRVRDVKCAQCGSYVGWKYEWAEPPSEQYKIGKFILEAELIVLVSK</sequence>
<evidence type="ECO:0000256" key="2">
    <source>
        <dbReference type="ARBA" id="ARBA00022723"/>
    </source>
</evidence>
<dbReference type="InterPro" id="IPR004910">
    <property type="entry name" value="Yippee/Mis18/Cereblon"/>
</dbReference>
<protein>
    <recommendedName>
        <fullName evidence="4">Protein yippee-like</fullName>
    </recommendedName>
</protein>
<accession>A0A1E4TCQ2</accession>
<gene>
    <name evidence="6" type="ORF">CANCADRAFT_32767</name>
</gene>
<keyword evidence="7" id="KW-1185">Reference proteome</keyword>
<dbReference type="OrthoDB" id="6407410at2759"/>
<name>A0A1E4TCQ2_9ASCO</name>
<organism evidence="6 7">
    <name type="scientific">Tortispora caseinolytica NRRL Y-17796</name>
    <dbReference type="NCBI Taxonomy" id="767744"/>
    <lineage>
        <taxon>Eukaryota</taxon>
        <taxon>Fungi</taxon>
        <taxon>Dikarya</taxon>
        <taxon>Ascomycota</taxon>
        <taxon>Saccharomycotina</taxon>
        <taxon>Trigonopsidomycetes</taxon>
        <taxon>Trigonopsidales</taxon>
        <taxon>Trigonopsidaceae</taxon>
        <taxon>Tortispora</taxon>
    </lineage>
</organism>
<feature type="domain" description="Yippee" evidence="5">
    <location>
        <begin position="13"/>
        <end position="110"/>
    </location>
</feature>
<dbReference type="InterPro" id="IPR039058">
    <property type="entry name" value="Yippee_fam"/>
</dbReference>
<dbReference type="EMBL" id="KV453843">
    <property type="protein sequence ID" value="ODV89546.1"/>
    <property type="molecule type" value="Genomic_DNA"/>
</dbReference>
<dbReference type="Pfam" id="PF03226">
    <property type="entry name" value="Yippee-Mis18"/>
    <property type="match status" value="1"/>
</dbReference>
<proteinExistence type="inferred from homology"/>
<evidence type="ECO:0000256" key="3">
    <source>
        <dbReference type="ARBA" id="ARBA00022833"/>
    </source>
</evidence>
<keyword evidence="2" id="KW-0479">Metal-binding</keyword>
<evidence type="ECO:0000259" key="5">
    <source>
        <dbReference type="PROSITE" id="PS51792"/>
    </source>
</evidence>
<evidence type="ECO:0000256" key="1">
    <source>
        <dbReference type="ARBA" id="ARBA00005613"/>
    </source>
</evidence>
<dbReference type="InterPro" id="IPR034751">
    <property type="entry name" value="Yippee"/>
</dbReference>
<dbReference type="Proteomes" id="UP000095023">
    <property type="component" value="Unassembled WGS sequence"/>
</dbReference>
<dbReference type="AlphaFoldDB" id="A0A1E4TCQ2"/>
<evidence type="ECO:0000313" key="7">
    <source>
        <dbReference type="Proteomes" id="UP000095023"/>
    </source>
</evidence>
<dbReference type="GO" id="GO:0046872">
    <property type="term" value="F:metal ion binding"/>
    <property type="evidence" value="ECO:0007669"/>
    <property type="project" value="UniProtKB-KW"/>
</dbReference>
<evidence type="ECO:0000256" key="4">
    <source>
        <dbReference type="RuleBase" id="RU110713"/>
    </source>
</evidence>
<evidence type="ECO:0000313" key="6">
    <source>
        <dbReference type="EMBL" id="ODV89546.1"/>
    </source>
</evidence>
<dbReference type="PANTHER" id="PTHR13848">
    <property type="entry name" value="PROTEIN YIPPEE-LIKE CG15309-RELATED"/>
    <property type="match status" value="1"/>
</dbReference>
<dbReference type="PROSITE" id="PS51792">
    <property type="entry name" value="YIPPEE"/>
    <property type="match status" value="1"/>
</dbReference>
<keyword evidence="3" id="KW-0862">Zinc</keyword>